<dbReference type="RefSeq" id="WP_088152338.1">
    <property type="nucleotide sequence ID" value="NZ_NHON01000031.1"/>
</dbReference>
<evidence type="ECO:0000256" key="2">
    <source>
        <dbReference type="SAM" id="SignalP"/>
    </source>
</evidence>
<feature type="compositionally biased region" description="Pro residues" evidence="1">
    <location>
        <begin position="30"/>
        <end position="39"/>
    </location>
</feature>
<accession>A0A211ZKQ4</accession>
<dbReference type="AlphaFoldDB" id="A0A211ZKQ4"/>
<proteinExistence type="predicted"/>
<organism evidence="3 4">
    <name type="scientific">Inquilinus limosus</name>
    <dbReference type="NCBI Taxonomy" id="171674"/>
    <lineage>
        <taxon>Bacteria</taxon>
        <taxon>Pseudomonadati</taxon>
        <taxon>Pseudomonadota</taxon>
        <taxon>Alphaproteobacteria</taxon>
        <taxon>Rhodospirillales</taxon>
        <taxon>Rhodospirillaceae</taxon>
        <taxon>Inquilinus</taxon>
    </lineage>
</organism>
<name>A0A211ZKQ4_9PROT</name>
<sequence>MTFRPICIVLAVLAASTAARAQSLDLTQPPRAPSTPTPAQPLVAPGLPSRPELPLTTPAPAPQAAPATSVAPSAQEPGRTVRLEQQQAHPNGVAMTLTSITYRADSIIVAASIDNLSDRSMSLNRGGSLVLVDDRGRAHPFMPPADNPEVQIGARSRVTASFVFAGPLAEDARTVQISTNGPSGSRSDRLTSAPAFLFRVPVS</sequence>
<feature type="compositionally biased region" description="Low complexity" evidence="1">
    <location>
        <begin position="64"/>
        <end position="75"/>
    </location>
</feature>
<dbReference type="EMBL" id="NHON01000031">
    <property type="protein sequence ID" value="OWJ65858.1"/>
    <property type="molecule type" value="Genomic_DNA"/>
</dbReference>
<keyword evidence="2" id="KW-0732">Signal</keyword>
<evidence type="ECO:0000256" key="1">
    <source>
        <dbReference type="SAM" id="MobiDB-lite"/>
    </source>
</evidence>
<protein>
    <recommendedName>
        <fullName evidence="5">DUF4352 domain-containing protein</fullName>
    </recommendedName>
</protein>
<feature type="signal peptide" evidence="2">
    <location>
        <begin position="1"/>
        <end position="21"/>
    </location>
</feature>
<dbReference type="OrthoDB" id="7564551at2"/>
<evidence type="ECO:0000313" key="3">
    <source>
        <dbReference type="EMBL" id="OWJ65858.1"/>
    </source>
</evidence>
<feature type="chain" id="PRO_5012171251" description="DUF4352 domain-containing protein" evidence="2">
    <location>
        <begin position="22"/>
        <end position="203"/>
    </location>
</feature>
<keyword evidence="4" id="KW-1185">Reference proteome</keyword>
<gene>
    <name evidence="3" type="ORF">BWR60_17650</name>
</gene>
<reference evidence="4" key="1">
    <citation type="submission" date="2017-05" db="EMBL/GenBank/DDBJ databases">
        <authorList>
            <person name="Macchi M."/>
            <person name="Festa S."/>
            <person name="Coppotelli B.M."/>
            <person name="Morelli I.S."/>
        </authorList>
    </citation>
    <scope>NUCLEOTIDE SEQUENCE [LARGE SCALE GENOMIC DNA]</scope>
    <source>
        <strain evidence="4">I</strain>
    </source>
</reference>
<comment type="caution">
    <text evidence="3">The sequence shown here is derived from an EMBL/GenBank/DDBJ whole genome shotgun (WGS) entry which is preliminary data.</text>
</comment>
<feature type="region of interest" description="Disordered" evidence="1">
    <location>
        <begin position="26"/>
        <end position="85"/>
    </location>
</feature>
<evidence type="ECO:0008006" key="5">
    <source>
        <dbReference type="Google" id="ProtNLM"/>
    </source>
</evidence>
<evidence type="ECO:0000313" key="4">
    <source>
        <dbReference type="Proteomes" id="UP000196655"/>
    </source>
</evidence>
<dbReference type="Proteomes" id="UP000196655">
    <property type="component" value="Unassembled WGS sequence"/>
</dbReference>